<dbReference type="AlphaFoldDB" id="A0A5M6J3B1"/>
<keyword evidence="2 6" id="KW-0813">Transport</keyword>
<dbReference type="Pfam" id="PF00230">
    <property type="entry name" value="MIP"/>
    <property type="match status" value="1"/>
</dbReference>
<dbReference type="PRINTS" id="PR00783">
    <property type="entry name" value="MINTRINSICP"/>
</dbReference>
<comment type="caution">
    <text evidence="8">The sequence shown here is derived from an EMBL/GenBank/DDBJ whole genome shotgun (WGS) entry which is preliminary data.</text>
</comment>
<evidence type="ECO:0000256" key="1">
    <source>
        <dbReference type="ARBA" id="ARBA00004141"/>
    </source>
</evidence>
<dbReference type="PROSITE" id="PS00221">
    <property type="entry name" value="MIP"/>
    <property type="match status" value="1"/>
</dbReference>
<dbReference type="PANTHER" id="PTHR45724">
    <property type="entry name" value="AQUAPORIN NIP2-1"/>
    <property type="match status" value="1"/>
</dbReference>
<evidence type="ECO:0000256" key="4">
    <source>
        <dbReference type="ARBA" id="ARBA00022989"/>
    </source>
</evidence>
<evidence type="ECO:0000256" key="5">
    <source>
        <dbReference type="ARBA" id="ARBA00023136"/>
    </source>
</evidence>
<evidence type="ECO:0000256" key="7">
    <source>
        <dbReference type="SAM" id="Phobius"/>
    </source>
</evidence>
<proteinExistence type="inferred from homology"/>
<feature type="transmembrane region" description="Helical" evidence="7">
    <location>
        <begin position="140"/>
        <end position="159"/>
    </location>
</feature>
<feature type="transmembrane region" description="Helical" evidence="7">
    <location>
        <begin position="20"/>
        <end position="43"/>
    </location>
</feature>
<dbReference type="GO" id="GO:0016020">
    <property type="term" value="C:membrane"/>
    <property type="evidence" value="ECO:0007669"/>
    <property type="project" value="UniProtKB-SubCell"/>
</dbReference>
<feature type="transmembrane region" description="Helical" evidence="7">
    <location>
        <begin position="171"/>
        <end position="192"/>
    </location>
</feature>
<sequence>MRAALRSHWPEYLMEAAGLGTIMLVTATVVTAVEALVPAFGVLPAVARRAMEGSVVTATVVALIYSPWGRQSGAHFNPAVTLTFLWLGRVRPWDAIFYAMAQIAGGIAGLLLAFLLLGTIVSVPPVTWIITVPGANGTAIAFVTELLCAFLLMVVVLTVGGMPSFARLTGLAVGGVVFLCVLLAAPLSGFSINPARSLASALPAGVWTAFWVYLLAPPLGMLAAALANRHAHLPQMRCAKLIHDETVRCIHCGFRPMQRHALPSVPSAGRS</sequence>
<evidence type="ECO:0000256" key="6">
    <source>
        <dbReference type="RuleBase" id="RU000477"/>
    </source>
</evidence>
<dbReference type="EMBL" id="VWPK01000003">
    <property type="protein sequence ID" value="KAA5614145.1"/>
    <property type="molecule type" value="Genomic_DNA"/>
</dbReference>
<dbReference type="InterPro" id="IPR022357">
    <property type="entry name" value="MIP_CS"/>
</dbReference>
<accession>A0A5M6J3B1</accession>
<evidence type="ECO:0000313" key="8">
    <source>
        <dbReference type="EMBL" id="KAA5614145.1"/>
    </source>
</evidence>
<keyword evidence="4 7" id="KW-1133">Transmembrane helix</keyword>
<feature type="transmembrane region" description="Helical" evidence="7">
    <location>
        <begin position="97"/>
        <end position="120"/>
    </location>
</feature>
<dbReference type="PANTHER" id="PTHR45724:SF13">
    <property type="entry name" value="AQUAPORIN NIP1-1-RELATED"/>
    <property type="match status" value="1"/>
</dbReference>
<keyword evidence="9" id="KW-1185">Reference proteome</keyword>
<name>A0A5M6J3B1_9PROT</name>
<keyword evidence="3 6" id="KW-0812">Transmembrane</keyword>
<dbReference type="InterPro" id="IPR034294">
    <property type="entry name" value="Aquaporin_transptr"/>
</dbReference>
<evidence type="ECO:0000256" key="2">
    <source>
        <dbReference type="ARBA" id="ARBA00022448"/>
    </source>
</evidence>
<dbReference type="RefSeq" id="WP_150039087.1">
    <property type="nucleotide sequence ID" value="NZ_OW485601.1"/>
</dbReference>
<reference evidence="8 9" key="1">
    <citation type="submission" date="2019-09" db="EMBL/GenBank/DDBJ databases">
        <title>Genome sequence of Rhodovastum atsumiense, a diverse member of the Acetobacteraceae family of non-sulfur purple photosynthetic bacteria.</title>
        <authorList>
            <person name="Meyer T."/>
            <person name="Kyndt J."/>
        </authorList>
    </citation>
    <scope>NUCLEOTIDE SEQUENCE [LARGE SCALE GENOMIC DNA]</scope>
    <source>
        <strain evidence="8 9">DSM 21279</strain>
    </source>
</reference>
<dbReference type="GO" id="GO:0015267">
    <property type="term" value="F:channel activity"/>
    <property type="evidence" value="ECO:0007669"/>
    <property type="project" value="InterPro"/>
</dbReference>
<gene>
    <name evidence="8" type="ORF">F1189_02830</name>
</gene>
<dbReference type="Proteomes" id="UP000325255">
    <property type="component" value="Unassembled WGS sequence"/>
</dbReference>
<comment type="subcellular location">
    <subcellularLocation>
        <location evidence="1">Membrane</location>
        <topology evidence="1">Multi-pass membrane protein</topology>
    </subcellularLocation>
</comment>
<comment type="similarity">
    <text evidence="6">Belongs to the MIP/aquaporin (TC 1.A.8) family.</text>
</comment>
<feature type="transmembrane region" description="Helical" evidence="7">
    <location>
        <begin position="204"/>
        <end position="227"/>
    </location>
</feature>
<dbReference type="InterPro" id="IPR023271">
    <property type="entry name" value="Aquaporin-like"/>
</dbReference>
<organism evidence="8 9">
    <name type="scientific">Rhodovastum atsumiense</name>
    <dbReference type="NCBI Taxonomy" id="504468"/>
    <lineage>
        <taxon>Bacteria</taxon>
        <taxon>Pseudomonadati</taxon>
        <taxon>Pseudomonadota</taxon>
        <taxon>Alphaproteobacteria</taxon>
        <taxon>Acetobacterales</taxon>
        <taxon>Acetobacteraceae</taxon>
        <taxon>Rhodovastum</taxon>
    </lineage>
</organism>
<dbReference type="InterPro" id="IPR000425">
    <property type="entry name" value="MIP"/>
</dbReference>
<keyword evidence="5 7" id="KW-0472">Membrane</keyword>
<dbReference type="OrthoDB" id="9807293at2"/>
<evidence type="ECO:0000313" key="9">
    <source>
        <dbReference type="Proteomes" id="UP000325255"/>
    </source>
</evidence>
<protein>
    <submittedName>
        <fullName evidence="8">Aquaporin family protein</fullName>
    </submittedName>
</protein>
<dbReference type="Gene3D" id="1.20.1080.10">
    <property type="entry name" value="Glycerol uptake facilitator protein"/>
    <property type="match status" value="1"/>
</dbReference>
<dbReference type="SUPFAM" id="SSF81338">
    <property type="entry name" value="Aquaporin-like"/>
    <property type="match status" value="1"/>
</dbReference>
<evidence type="ECO:0000256" key="3">
    <source>
        <dbReference type="ARBA" id="ARBA00022692"/>
    </source>
</evidence>